<keyword evidence="7" id="KW-1185">Reference proteome</keyword>
<dbReference type="InterPro" id="IPR050204">
    <property type="entry name" value="AraC_XylS_family_regulators"/>
</dbReference>
<sequence>MTPSTERNSIATSLRMMHSFRGQGSAMSLSPGLKKSDRRHPTMAFSQPPSIGPSLVRHRVRPELTGLVAGIVGHREQASQPVTRRQVAGSLMPLVLSSGPTLDVVHLSHGAGEGRHDSFVAGLMPGWATTSFSQVQLSVQIYLTPLGILRLLGLPGRELASSVVSLAEAAPAFNQDFLEQLWDRPTWGKRFELVDRKLLSLLSGGLSPDPSVAWMWRQIQGAGGRARIGDLIEQTGWSERHATSRFTAQIGLGPKAASRIVRFENALRALRKLPAARVAAEFGFADQSHLVREVHRFAGVAPTDLLREDPPTAHSAIGSGSERLPPGQDQSPVRPRRDLSPQG</sequence>
<dbReference type="PROSITE" id="PS01124">
    <property type="entry name" value="HTH_ARAC_FAMILY_2"/>
    <property type="match status" value="1"/>
</dbReference>
<proteinExistence type="predicted"/>
<comment type="caution">
    <text evidence="6">The sequence shown here is derived from an EMBL/GenBank/DDBJ whole genome shotgun (WGS) entry which is preliminary data.</text>
</comment>
<dbReference type="InterPro" id="IPR018060">
    <property type="entry name" value="HTH_AraC"/>
</dbReference>
<dbReference type="OrthoDB" id="2559672at2"/>
<keyword evidence="2" id="KW-0238">DNA-binding</keyword>
<evidence type="ECO:0000256" key="3">
    <source>
        <dbReference type="ARBA" id="ARBA00023163"/>
    </source>
</evidence>
<dbReference type="PANTHER" id="PTHR46796">
    <property type="entry name" value="HTH-TYPE TRANSCRIPTIONAL ACTIVATOR RHAS-RELATED"/>
    <property type="match status" value="1"/>
</dbReference>
<feature type="region of interest" description="Disordered" evidence="4">
    <location>
        <begin position="22"/>
        <end position="52"/>
    </location>
</feature>
<protein>
    <submittedName>
        <fullName evidence="6">AraC family transcriptional regulator</fullName>
    </submittedName>
</protein>
<keyword evidence="3" id="KW-0804">Transcription</keyword>
<dbReference type="Gene3D" id="1.10.10.60">
    <property type="entry name" value="Homeodomain-like"/>
    <property type="match status" value="1"/>
</dbReference>
<name>A0A553JXZ3_9ACTN</name>
<feature type="domain" description="HTH araC/xylS-type" evidence="5">
    <location>
        <begin position="209"/>
        <end position="308"/>
    </location>
</feature>
<evidence type="ECO:0000259" key="5">
    <source>
        <dbReference type="PROSITE" id="PS01124"/>
    </source>
</evidence>
<feature type="region of interest" description="Disordered" evidence="4">
    <location>
        <begin position="302"/>
        <end position="343"/>
    </location>
</feature>
<dbReference type="PANTHER" id="PTHR46796:SF15">
    <property type="entry name" value="BLL1074 PROTEIN"/>
    <property type="match status" value="1"/>
</dbReference>
<dbReference type="SMART" id="SM00342">
    <property type="entry name" value="HTH_ARAC"/>
    <property type="match status" value="1"/>
</dbReference>
<dbReference type="Proteomes" id="UP000317638">
    <property type="component" value="Unassembled WGS sequence"/>
</dbReference>
<dbReference type="AlphaFoldDB" id="A0A553JXZ3"/>
<evidence type="ECO:0000256" key="1">
    <source>
        <dbReference type="ARBA" id="ARBA00023015"/>
    </source>
</evidence>
<keyword evidence="1" id="KW-0805">Transcription regulation</keyword>
<evidence type="ECO:0000313" key="6">
    <source>
        <dbReference type="EMBL" id="TRY17324.1"/>
    </source>
</evidence>
<dbReference type="EMBL" id="VKKG01000005">
    <property type="protein sequence ID" value="TRY17324.1"/>
    <property type="molecule type" value="Genomic_DNA"/>
</dbReference>
<accession>A0A553JXZ3</accession>
<dbReference type="GO" id="GO:0003700">
    <property type="term" value="F:DNA-binding transcription factor activity"/>
    <property type="evidence" value="ECO:0007669"/>
    <property type="project" value="InterPro"/>
</dbReference>
<evidence type="ECO:0000313" key="7">
    <source>
        <dbReference type="Proteomes" id="UP000317638"/>
    </source>
</evidence>
<gene>
    <name evidence="6" type="ORF">FOJ82_12295</name>
</gene>
<reference evidence="6 7" key="1">
    <citation type="submission" date="2019-07" db="EMBL/GenBank/DDBJ databases">
        <authorList>
            <person name="Zhou L.-Y."/>
        </authorList>
    </citation>
    <scope>NUCLEOTIDE SEQUENCE [LARGE SCALE GENOMIC DNA]</scope>
    <source>
        <strain evidence="6 7">YIM 101269</strain>
    </source>
</reference>
<evidence type="ECO:0000256" key="4">
    <source>
        <dbReference type="SAM" id="MobiDB-lite"/>
    </source>
</evidence>
<dbReference type="GO" id="GO:0043565">
    <property type="term" value="F:sequence-specific DNA binding"/>
    <property type="evidence" value="ECO:0007669"/>
    <property type="project" value="InterPro"/>
</dbReference>
<evidence type="ECO:0000256" key="2">
    <source>
        <dbReference type="ARBA" id="ARBA00023125"/>
    </source>
</evidence>
<dbReference type="Pfam" id="PF12833">
    <property type="entry name" value="HTH_18"/>
    <property type="match status" value="1"/>
</dbReference>
<organism evidence="6 7">
    <name type="scientific">Tessaracoccus rhinocerotis</name>
    <dbReference type="NCBI Taxonomy" id="1689449"/>
    <lineage>
        <taxon>Bacteria</taxon>
        <taxon>Bacillati</taxon>
        <taxon>Actinomycetota</taxon>
        <taxon>Actinomycetes</taxon>
        <taxon>Propionibacteriales</taxon>
        <taxon>Propionibacteriaceae</taxon>
        <taxon>Tessaracoccus</taxon>
    </lineage>
</organism>